<dbReference type="GO" id="GO:0008017">
    <property type="term" value="F:microtubule binding"/>
    <property type="evidence" value="ECO:0007669"/>
    <property type="project" value="InterPro"/>
</dbReference>
<dbReference type="OrthoDB" id="6219625at2759"/>
<name>A0A183TEM7_SCHSO</name>
<organism evidence="5">
    <name type="scientific">Schistocephalus solidus</name>
    <name type="common">Tapeworm</name>
    <dbReference type="NCBI Taxonomy" id="70667"/>
    <lineage>
        <taxon>Eukaryota</taxon>
        <taxon>Metazoa</taxon>
        <taxon>Spiralia</taxon>
        <taxon>Lophotrochozoa</taxon>
        <taxon>Platyhelminthes</taxon>
        <taxon>Cestoda</taxon>
        <taxon>Eucestoda</taxon>
        <taxon>Diphyllobothriidea</taxon>
        <taxon>Diphyllobothriidae</taxon>
        <taxon>Schistocephalus</taxon>
    </lineage>
</organism>
<dbReference type="Pfam" id="PF05217">
    <property type="entry name" value="SAXO1-2"/>
    <property type="match status" value="1"/>
</dbReference>
<accession>A0A183TEM7</accession>
<evidence type="ECO:0000313" key="5">
    <source>
        <dbReference type="WBParaSite" id="SSLN_0001548501-mRNA-1"/>
    </source>
</evidence>
<evidence type="ECO:0000256" key="1">
    <source>
        <dbReference type="ARBA" id="ARBA00008738"/>
    </source>
</evidence>
<comment type="similarity">
    <text evidence="1">Belongs to the FAM154 family.</text>
</comment>
<reference evidence="3 4" key="2">
    <citation type="submission" date="2018-11" db="EMBL/GenBank/DDBJ databases">
        <authorList>
            <consortium name="Pathogen Informatics"/>
        </authorList>
    </citation>
    <scope>NUCLEOTIDE SEQUENCE [LARGE SCALE GENOMIC DNA]</scope>
    <source>
        <strain evidence="3 4">NST_G2</strain>
    </source>
</reference>
<gene>
    <name evidence="3" type="ORF">SSLN_LOCUS14925</name>
</gene>
<dbReference type="InterPro" id="IPR033336">
    <property type="entry name" value="SAXO1/2"/>
</dbReference>
<dbReference type="WBParaSite" id="SSLN_0001548501-mRNA-1">
    <property type="protein sequence ID" value="SSLN_0001548501-mRNA-1"/>
    <property type="gene ID" value="SSLN_0001548501"/>
</dbReference>
<evidence type="ECO:0000313" key="3">
    <source>
        <dbReference type="EMBL" id="VDM01311.1"/>
    </source>
</evidence>
<keyword evidence="4" id="KW-1185">Reference proteome</keyword>
<reference evidence="5" key="1">
    <citation type="submission" date="2016-06" db="UniProtKB">
        <authorList>
            <consortium name="WormBaseParasite"/>
        </authorList>
    </citation>
    <scope>IDENTIFICATION</scope>
</reference>
<dbReference type="Proteomes" id="UP000275846">
    <property type="component" value="Unassembled WGS sequence"/>
</dbReference>
<sequence length="173" mass="20147">MQYILSSFPSVHCLHHWCLPVLLGDYRPWNIPPIKRREPDPYRPPTVPFEALPTYRTEFVPHCQARPKLIKPDCELTFSDKPLEGLTDYRQNYVPHPLEKRPVPPKPVPRAKAPFDGMTTTKVDYTPKEFCTRFTPPPPQHQFLVFALYILRTGGNRQSTFPSMVVRLVHMAR</sequence>
<evidence type="ECO:0000313" key="4">
    <source>
        <dbReference type="Proteomes" id="UP000275846"/>
    </source>
</evidence>
<proteinExistence type="inferred from homology"/>
<dbReference type="STRING" id="70667.A0A183TEM7"/>
<evidence type="ECO:0000256" key="2">
    <source>
        <dbReference type="SAM" id="MobiDB-lite"/>
    </source>
</evidence>
<protein>
    <submittedName>
        <fullName evidence="5">Stabilizer of axonemal microtubules 2</fullName>
    </submittedName>
</protein>
<feature type="region of interest" description="Disordered" evidence="2">
    <location>
        <begin position="95"/>
        <end position="119"/>
    </location>
</feature>
<dbReference type="EMBL" id="UYSU01039438">
    <property type="protein sequence ID" value="VDM01311.1"/>
    <property type="molecule type" value="Genomic_DNA"/>
</dbReference>
<dbReference type="AlphaFoldDB" id="A0A183TEM7"/>